<comment type="similarity">
    <text evidence="3 11">Belongs to the ABC transporter superfamily. AI-2 autoinducer porter (TC 3.A.1.2.8) family.</text>
</comment>
<evidence type="ECO:0000256" key="9">
    <source>
        <dbReference type="ARBA" id="ARBA00023798"/>
    </source>
</evidence>
<dbReference type="GO" id="GO:1905887">
    <property type="term" value="P:autoinducer AI-2 transmembrane transport"/>
    <property type="evidence" value="ECO:0007669"/>
    <property type="project" value="UniProtKB-UniRule"/>
</dbReference>
<comment type="similarity">
    <text evidence="2">Belongs to the ABC transporter superfamily. Drug exporter-2 (TC 3.A.1.117) family.</text>
</comment>
<evidence type="ECO:0000313" key="13">
    <source>
        <dbReference type="EMBL" id="QGY31328.1"/>
    </source>
</evidence>
<dbReference type="InterPro" id="IPR027417">
    <property type="entry name" value="P-loop_NTPase"/>
</dbReference>
<dbReference type="PANTHER" id="PTHR43790:SF2">
    <property type="entry name" value="AUTOINDUCER 2 IMPORT ATP-BINDING PROTEIN LSRA"/>
    <property type="match status" value="1"/>
</dbReference>
<reference evidence="13 14" key="1">
    <citation type="submission" date="2017-11" db="EMBL/GenBank/DDBJ databases">
        <title>Genome sequence of Pantoea cypripedii NE1.</title>
        <authorList>
            <person name="Nascimento F.X."/>
        </authorList>
    </citation>
    <scope>NUCLEOTIDE SEQUENCE [LARGE SCALE GENOMIC DNA]</scope>
    <source>
        <strain evidence="13 14">NE1</strain>
    </source>
</reference>
<dbReference type="GO" id="GO:0016887">
    <property type="term" value="F:ATP hydrolysis activity"/>
    <property type="evidence" value="ECO:0007669"/>
    <property type="project" value="InterPro"/>
</dbReference>
<accession>A0A6B9G2Y6</accession>
<dbReference type="PROSITE" id="PS50893">
    <property type="entry name" value="ABC_TRANSPORTER_2"/>
    <property type="match status" value="2"/>
</dbReference>
<comment type="catalytic activity">
    <reaction evidence="10 11">
        <text>ATP + H2O + (2R,4S)-2-methyl-2,3,3,4-tetrahydroxytetrahydrofuran-[AI-2-binding protein]Side 1 = ADP + phosphate + (2R,4S)-2-methyl-2,3,3,4-tetrahydroxytetrahydrofuranSide 2 + [AI-2-binding protein]Side 1.</text>
        <dbReference type="EC" id="7.6.2.13"/>
    </reaction>
</comment>
<gene>
    <name evidence="11" type="primary">lsrA</name>
    <name evidence="13" type="ORF">CUN67_13870</name>
</gene>
<dbReference type="EMBL" id="CP024768">
    <property type="protein sequence ID" value="QGY31328.1"/>
    <property type="molecule type" value="Genomic_DNA"/>
</dbReference>
<dbReference type="CDD" id="cd03216">
    <property type="entry name" value="ABC_Carb_Monos_I"/>
    <property type="match status" value="1"/>
</dbReference>
<dbReference type="GO" id="GO:0005886">
    <property type="term" value="C:plasma membrane"/>
    <property type="evidence" value="ECO:0007669"/>
    <property type="project" value="UniProtKB-SubCell"/>
</dbReference>
<keyword evidence="11" id="KW-0472">Membrane</keyword>
<keyword evidence="6 11" id="KW-0547">Nucleotide-binding</keyword>
<feature type="domain" description="ABC transporter" evidence="12">
    <location>
        <begin position="14"/>
        <end position="242"/>
    </location>
</feature>
<name>A0A6B9G2Y6_PANCY</name>
<comment type="function">
    <text evidence="8 11">Part of the ABC transporter complex LsrABCD involved in autoinducer 2 (AI-2) import. Responsible for energy coupling to the transport system.</text>
</comment>
<dbReference type="InterPro" id="IPR017871">
    <property type="entry name" value="ABC_transporter-like_CS"/>
</dbReference>
<evidence type="ECO:0000256" key="11">
    <source>
        <dbReference type="RuleBase" id="RU368026"/>
    </source>
</evidence>
<dbReference type="Proteomes" id="UP000502005">
    <property type="component" value="Chromosome"/>
</dbReference>
<dbReference type="InterPro" id="IPR003439">
    <property type="entry name" value="ABC_transporter-like_ATP-bd"/>
</dbReference>
<dbReference type="Pfam" id="PF00005">
    <property type="entry name" value="ABC_tran"/>
    <property type="match status" value="2"/>
</dbReference>
<evidence type="ECO:0000256" key="6">
    <source>
        <dbReference type="ARBA" id="ARBA00022741"/>
    </source>
</evidence>
<dbReference type="PANTHER" id="PTHR43790">
    <property type="entry name" value="CARBOHYDRATE TRANSPORT ATP-BINDING PROTEIN MG119-RELATED"/>
    <property type="match status" value="1"/>
</dbReference>
<comment type="subcellular location">
    <subcellularLocation>
        <location evidence="1 11">Cell inner membrane</location>
        <topology evidence="1 11">Peripheral membrane protein</topology>
    </subcellularLocation>
</comment>
<dbReference type="EC" id="7.6.2.13" evidence="9 11"/>
<keyword evidence="11" id="KW-1278">Translocase</keyword>
<organism evidence="13 14">
    <name type="scientific">Pantoea cypripedii</name>
    <name type="common">Pectobacterium cypripedii</name>
    <name type="synonym">Erwinia cypripedii</name>
    <dbReference type="NCBI Taxonomy" id="55209"/>
    <lineage>
        <taxon>Bacteria</taxon>
        <taxon>Pseudomonadati</taxon>
        <taxon>Pseudomonadota</taxon>
        <taxon>Gammaproteobacteria</taxon>
        <taxon>Enterobacterales</taxon>
        <taxon>Erwiniaceae</taxon>
        <taxon>Pantoea</taxon>
    </lineage>
</organism>
<dbReference type="SUPFAM" id="SSF52540">
    <property type="entry name" value="P-loop containing nucleoside triphosphate hydrolases"/>
    <property type="match status" value="2"/>
</dbReference>
<dbReference type="Gene3D" id="3.40.50.300">
    <property type="entry name" value="P-loop containing nucleotide triphosphate hydrolases"/>
    <property type="match status" value="2"/>
</dbReference>
<dbReference type="SMART" id="SM00382">
    <property type="entry name" value="AAA"/>
    <property type="match status" value="2"/>
</dbReference>
<keyword evidence="7 11" id="KW-0067">ATP-binding</keyword>
<evidence type="ECO:0000256" key="4">
    <source>
        <dbReference type="ARBA" id="ARBA00011262"/>
    </source>
</evidence>
<evidence type="ECO:0000256" key="5">
    <source>
        <dbReference type="ARBA" id="ARBA00019459"/>
    </source>
</evidence>
<dbReference type="PROSITE" id="PS00211">
    <property type="entry name" value="ABC_TRANSPORTER_1"/>
    <property type="match status" value="1"/>
</dbReference>
<evidence type="ECO:0000256" key="3">
    <source>
        <dbReference type="ARBA" id="ARBA00009404"/>
    </source>
</evidence>
<evidence type="ECO:0000256" key="7">
    <source>
        <dbReference type="ARBA" id="ARBA00022840"/>
    </source>
</evidence>
<evidence type="ECO:0000256" key="1">
    <source>
        <dbReference type="ARBA" id="ARBA00004417"/>
    </source>
</evidence>
<evidence type="ECO:0000256" key="8">
    <source>
        <dbReference type="ARBA" id="ARBA00023747"/>
    </source>
</evidence>
<keyword evidence="11" id="KW-0997">Cell inner membrane</keyword>
<keyword evidence="11" id="KW-0813">Transport</keyword>
<sequence>MVQDQVNGQSSVLLHITAVCKAFSGVPVLRGIDFQLHAGQIHALLGGNGAGKSTLMKIIAGIEQPDSGTLTLANQPLTLMTPAKAHLCGIYLVPQEPLLFPSLTVRENILFRLPRAQADNQKLQNLLSQMGSALPLDALAGTLAVADQQQVEILRGLMRDARVVIFDEPTASLTPVETERLFRLVRQLAGQGVGVVFISHKLPEIRALAHQVSVMRDGCVVLQGSIGVLDDDALVAAMMPPERQAPLSAEQQLWLQAGNLPAERKGQVLLQVDELSGEGFRQISLQVKAGEILGLAGIVGAGRTELAETLYGLRTASSGTARLQQQDLLSLPTAARLRAGLVYLPEDRQTSGLYPDAPLAWNVTALTLPRRSWWLRPQQERAVLTRYQRALGIKFSHNDQLARTLSGGNQQKLLLANCLEATPKVLIVDEPTRGVDVAARADIYQLLRSVVAQQIGLIIISSDLDEVALLADRVVVMHQGALVGELSGAAVSAENIIQLAWGRSAQAAGEY</sequence>
<dbReference type="RefSeq" id="WP_208717222.1">
    <property type="nucleotide sequence ID" value="NZ_CP024768.1"/>
</dbReference>
<protein>
    <recommendedName>
        <fullName evidence="5 11">Autoinducer 2 import ATP-binding protein LsrA</fullName>
        <shortName evidence="11">AI-2 import ATP-binding protein LsrA</shortName>
        <ecNumber evidence="9 11">7.6.2.13</ecNumber>
    </recommendedName>
</protein>
<dbReference type="InterPro" id="IPR003593">
    <property type="entry name" value="AAA+_ATPase"/>
</dbReference>
<proteinExistence type="inferred from homology"/>
<dbReference type="AlphaFoldDB" id="A0A6B9G2Y6"/>
<evidence type="ECO:0000256" key="10">
    <source>
        <dbReference type="ARBA" id="ARBA00034076"/>
    </source>
</evidence>
<evidence type="ECO:0000256" key="2">
    <source>
        <dbReference type="ARBA" id="ARBA00006526"/>
    </source>
</evidence>
<dbReference type="InterPro" id="IPR050107">
    <property type="entry name" value="ABC_carbohydrate_import_ATPase"/>
</dbReference>
<comment type="subunit">
    <text evidence="4 11">The complex is composed of two ATP-binding proteins (LsrA), two transmembrane proteins (LsrC and LsrD) and a solute-binding protein (LsrB).</text>
</comment>
<evidence type="ECO:0000259" key="12">
    <source>
        <dbReference type="PROSITE" id="PS50893"/>
    </source>
</evidence>
<dbReference type="GO" id="GO:0005524">
    <property type="term" value="F:ATP binding"/>
    <property type="evidence" value="ECO:0007669"/>
    <property type="project" value="UniProtKB-UniRule"/>
</dbReference>
<dbReference type="NCBIfam" id="NF011967">
    <property type="entry name" value="PRK15439.1"/>
    <property type="match status" value="1"/>
</dbReference>
<dbReference type="CDD" id="cd03215">
    <property type="entry name" value="ABC_Carb_Monos_II"/>
    <property type="match status" value="1"/>
</dbReference>
<feature type="domain" description="ABC transporter" evidence="12">
    <location>
        <begin position="255"/>
        <end position="504"/>
    </location>
</feature>
<keyword evidence="11" id="KW-1003">Cell membrane</keyword>
<evidence type="ECO:0000313" key="14">
    <source>
        <dbReference type="Proteomes" id="UP000502005"/>
    </source>
</evidence>